<evidence type="ECO:0000313" key="12">
    <source>
        <dbReference type="Ensembl" id="ENSLLTP00000000948.1"/>
    </source>
</evidence>
<sequence>MQEPLVKVLLETPEDRKGISHPSMDQLLGSISEEDQNPLYSRSATAQGSVTFEEVAVYFTEEEWVLLDPSQRALHKEVMLENSRNVATLAYGQEHDNCKHPRIALLQMIKFEEEMLGHQDTLQKGMKSCIRNGGEWSSDPSEVHSLQTREVHQGEEKGEYLRGVKGGKENSDFPQYCATQTEEEQYEYHEDGQSISSTSYLALHHPLYTKETPYGFINCEGNYSFGSHIVSHKEEKLFGREVDFAIKQTLILPTQNPPREKPYKCLRCEKTFTQRSNLVTHERIHTGEKPYMCPVCGRGFNQSGHLKTHQRSHTGEKPYTCKECGKSFSCSSSFISHKRLHTGEKPYKCLECGKDFNCSSRLASHKRKHTGEKPHKCTECGKRFSYKDVLMRHQRTHTGEKPYTCLMCGKGFSGRSEHRSHERIHTGEKPYGCVECGNSFVKYNNFVRHKRIHTGEKPYKCPACGKSFTQSANLIKHKRIHTGEKPYQCPECGMSFTQNANLNKHKRIHVREKTI</sequence>
<protein>
    <submittedName>
        <fullName evidence="12">Uncharacterized protein</fullName>
    </submittedName>
</protein>
<dbReference type="FunFam" id="3.30.160.60:FF:001119">
    <property type="entry name" value="zinc finger protein 408"/>
    <property type="match status" value="1"/>
</dbReference>
<organism evidence="12 13">
    <name type="scientific">Laticauda laticaudata</name>
    <name type="common">Blue-ringed sea krait</name>
    <name type="synonym">Blue-lipped sea krait</name>
    <dbReference type="NCBI Taxonomy" id="8630"/>
    <lineage>
        <taxon>Eukaryota</taxon>
        <taxon>Metazoa</taxon>
        <taxon>Chordata</taxon>
        <taxon>Craniata</taxon>
        <taxon>Vertebrata</taxon>
        <taxon>Euteleostomi</taxon>
        <taxon>Lepidosauria</taxon>
        <taxon>Squamata</taxon>
        <taxon>Bifurcata</taxon>
        <taxon>Unidentata</taxon>
        <taxon>Episquamata</taxon>
        <taxon>Toxicofera</taxon>
        <taxon>Serpentes</taxon>
        <taxon>Colubroidea</taxon>
        <taxon>Elapidae</taxon>
        <taxon>Laticaudinae</taxon>
        <taxon>Laticauda</taxon>
    </lineage>
</organism>
<dbReference type="FunFam" id="3.30.160.60:FF:000912">
    <property type="entry name" value="Zinc finger protein 660"/>
    <property type="match status" value="1"/>
</dbReference>
<dbReference type="FunFam" id="3.30.160.60:FF:000446">
    <property type="entry name" value="Zinc finger protein"/>
    <property type="match status" value="1"/>
</dbReference>
<dbReference type="Pfam" id="PF13465">
    <property type="entry name" value="zf-H2C2_2"/>
    <property type="match status" value="1"/>
</dbReference>
<feature type="domain" description="C2H2-type" evidence="10">
    <location>
        <begin position="431"/>
        <end position="458"/>
    </location>
</feature>
<keyword evidence="3" id="KW-0677">Repeat</keyword>
<evidence type="ECO:0000256" key="3">
    <source>
        <dbReference type="ARBA" id="ARBA00022737"/>
    </source>
</evidence>
<evidence type="ECO:0000313" key="13">
    <source>
        <dbReference type="Proteomes" id="UP000694406"/>
    </source>
</evidence>
<reference evidence="12" key="1">
    <citation type="submission" date="2025-08" db="UniProtKB">
        <authorList>
            <consortium name="Ensembl"/>
        </authorList>
    </citation>
    <scope>IDENTIFICATION</scope>
</reference>
<dbReference type="Ensembl" id="ENSLLTT00000000982.1">
    <property type="protein sequence ID" value="ENSLLTP00000000948.1"/>
    <property type="gene ID" value="ENSLLTG00000000740.1"/>
</dbReference>
<dbReference type="PROSITE" id="PS50805">
    <property type="entry name" value="KRAB"/>
    <property type="match status" value="1"/>
</dbReference>
<keyword evidence="8" id="KW-0539">Nucleus</keyword>
<dbReference type="Gene3D" id="6.10.140.140">
    <property type="match status" value="1"/>
</dbReference>
<feature type="domain" description="C2H2-type" evidence="10">
    <location>
        <begin position="319"/>
        <end position="346"/>
    </location>
</feature>
<evidence type="ECO:0000256" key="5">
    <source>
        <dbReference type="ARBA" id="ARBA00022833"/>
    </source>
</evidence>
<name>A0A8C5RBJ9_LATLA</name>
<evidence type="ECO:0000256" key="1">
    <source>
        <dbReference type="ARBA" id="ARBA00006991"/>
    </source>
</evidence>
<keyword evidence="5" id="KW-0862">Zinc</keyword>
<dbReference type="PROSITE" id="PS00028">
    <property type="entry name" value="ZINC_FINGER_C2H2_1"/>
    <property type="match status" value="9"/>
</dbReference>
<dbReference type="SUPFAM" id="SSF57667">
    <property type="entry name" value="beta-beta-alpha zinc fingers"/>
    <property type="match status" value="5"/>
</dbReference>
<keyword evidence="6" id="KW-0805">Transcription regulation</keyword>
<feature type="domain" description="C2H2-type" evidence="10">
    <location>
        <begin position="487"/>
        <end position="514"/>
    </location>
</feature>
<evidence type="ECO:0000256" key="7">
    <source>
        <dbReference type="ARBA" id="ARBA00023163"/>
    </source>
</evidence>
<evidence type="ECO:0000256" key="4">
    <source>
        <dbReference type="ARBA" id="ARBA00022771"/>
    </source>
</evidence>
<dbReference type="AlphaFoldDB" id="A0A8C5RBJ9"/>
<dbReference type="PANTHER" id="PTHR23234">
    <property type="entry name" value="ZNF44 PROTEIN"/>
    <property type="match status" value="1"/>
</dbReference>
<dbReference type="PANTHER" id="PTHR23234:SF10">
    <property type="entry name" value="RIKEN CDNA 6720489N17 GENE-RELATED"/>
    <property type="match status" value="1"/>
</dbReference>
<dbReference type="GO" id="GO:0008270">
    <property type="term" value="F:zinc ion binding"/>
    <property type="evidence" value="ECO:0007669"/>
    <property type="project" value="UniProtKB-KW"/>
</dbReference>
<feature type="domain" description="C2H2-type" evidence="10">
    <location>
        <begin position="263"/>
        <end position="290"/>
    </location>
</feature>
<evidence type="ECO:0000256" key="2">
    <source>
        <dbReference type="ARBA" id="ARBA00022723"/>
    </source>
</evidence>
<dbReference type="FunFam" id="3.30.160.60:FF:001997">
    <property type="entry name" value="Uncharacterized protein"/>
    <property type="match status" value="1"/>
</dbReference>
<dbReference type="Pfam" id="PF01352">
    <property type="entry name" value="KRAB"/>
    <property type="match status" value="1"/>
</dbReference>
<feature type="domain" description="C2H2-type" evidence="10">
    <location>
        <begin position="291"/>
        <end position="318"/>
    </location>
</feature>
<evidence type="ECO:0000256" key="6">
    <source>
        <dbReference type="ARBA" id="ARBA00023015"/>
    </source>
</evidence>
<dbReference type="Pfam" id="PF00096">
    <property type="entry name" value="zf-C2H2"/>
    <property type="match status" value="5"/>
</dbReference>
<keyword evidence="13" id="KW-1185">Reference proteome</keyword>
<dbReference type="SUPFAM" id="SSF109640">
    <property type="entry name" value="KRAB domain (Kruppel-associated box)"/>
    <property type="match status" value="1"/>
</dbReference>
<keyword evidence="7" id="KW-0804">Transcription</keyword>
<evidence type="ECO:0000259" key="11">
    <source>
        <dbReference type="PROSITE" id="PS50805"/>
    </source>
</evidence>
<dbReference type="PROSITE" id="PS50157">
    <property type="entry name" value="ZINC_FINGER_C2H2_2"/>
    <property type="match status" value="9"/>
</dbReference>
<dbReference type="InterPro" id="IPR013087">
    <property type="entry name" value="Znf_C2H2_type"/>
</dbReference>
<keyword evidence="4 9" id="KW-0863">Zinc-finger</keyword>
<feature type="domain" description="C2H2-type" evidence="10">
    <location>
        <begin position="403"/>
        <end position="430"/>
    </location>
</feature>
<reference evidence="12" key="2">
    <citation type="submission" date="2025-09" db="UniProtKB">
        <authorList>
            <consortium name="Ensembl"/>
        </authorList>
    </citation>
    <scope>IDENTIFICATION</scope>
</reference>
<dbReference type="FunFam" id="3.30.160.60:FF:001872">
    <property type="entry name" value="Zinc finger protein"/>
    <property type="match status" value="1"/>
</dbReference>
<dbReference type="GeneTree" id="ENSGT01150000286941"/>
<feature type="domain" description="KRAB" evidence="11">
    <location>
        <begin position="50"/>
        <end position="128"/>
    </location>
</feature>
<accession>A0A8C5RBJ9</accession>
<dbReference type="Gene3D" id="3.30.160.60">
    <property type="entry name" value="Classic Zinc Finger"/>
    <property type="match status" value="9"/>
</dbReference>
<evidence type="ECO:0000259" key="10">
    <source>
        <dbReference type="PROSITE" id="PS50157"/>
    </source>
</evidence>
<dbReference type="FunFam" id="3.30.160.60:FF:000464">
    <property type="entry name" value="Zinc finger and SCAN domain containing 25"/>
    <property type="match status" value="1"/>
</dbReference>
<comment type="similarity">
    <text evidence="1">Belongs to the krueppel C2H2-type zinc-finger protein family.</text>
</comment>
<evidence type="ECO:0000256" key="8">
    <source>
        <dbReference type="ARBA" id="ARBA00023242"/>
    </source>
</evidence>
<dbReference type="CDD" id="cd07765">
    <property type="entry name" value="KRAB_A-box"/>
    <property type="match status" value="1"/>
</dbReference>
<keyword evidence="2" id="KW-0479">Metal-binding</keyword>
<dbReference type="SMART" id="SM00355">
    <property type="entry name" value="ZnF_C2H2"/>
    <property type="match status" value="9"/>
</dbReference>
<dbReference type="InterPro" id="IPR036236">
    <property type="entry name" value="Znf_C2H2_sf"/>
</dbReference>
<dbReference type="FunFam" id="3.30.160.60:FF:000852">
    <property type="entry name" value="zinc finger protein 629 isoform X2"/>
    <property type="match status" value="1"/>
</dbReference>
<dbReference type="Proteomes" id="UP000694406">
    <property type="component" value="Unplaced"/>
</dbReference>
<feature type="domain" description="C2H2-type" evidence="10">
    <location>
        <begin position="347"/>
        <end position="374"/>
    </location>
</feature>
<feature type="domain" description="C2H2-type" evidence="10">
    <location>
        <begin position="459"/>
        <end position="486"/>
    </location>
</feature>
<dbReference type="GO" id="GO:0006355">
    <property type="term" value="P:regulation of DNA-templated transcription"/>
    <property type="evidence" value="ECO:0007669"/>
    <property type="project" value="InterPro"/>
</dbReference>
<dbReference type="InterPro" id="IPR050758">
    <property type="entry name" value="Znf_C2H2-type"/>
</dbReference>
<proteinExistence type="inferred from homology"/>
<evidence type="ECO:0000256" key="9">
    <source>
        <dbReference type="PROSITE-ProRule" id="PRU00042"/>
    </source>
</evidence>
<dbReference type="SMART" id="SM00349">
    <property type="entry name" value="KRAB"/>
    <property type="match status" value="1"/>
</dbReference>
<dbReference type="FunFam" id="3.30.160.60:FF:002343">
    <property type="entry name" value="Zinc finger protein 33A"/>
    <property type="match status" value="2"/>
</dbReference>
<feature type="domain" description="C2H2-type" evidence="10">
    <location>
        <begin position="375"/>
        <end position="402"/>
    </location>
</feature>
<dbReference type="InterPro" id="IPR036051">
    <property type="entry name" value="KRAB_dom_sf"/>
</dbReference>
<dbReference type="InterPro" id="IPR001909">
    <property type="entry name" value="KRAB"/>
</dbReference>